<organism evidence="2 3">
    <name type="scientific">Stachybotrys elegans</name>
    <dbReference type="NCBI Taxonomy" id="80388"/>
    <lineage>
        <taxon>Eukaryota</taxon>
        <taxon>Fungi</taxon>
        <taxon>Dikarya</taxon>
        <taxon>Ascomycota</taxon>
        <taxon>Pezizomycotina</taxon>
        <taxon>Sordariomycetes</taxon>
        <taxon>Hypocreomycetidae</taxon>
        <taxon>Hypocreales</taxon>
        <taxon>Stachybotryaceae</taxon>
        <taxon>Stachybotrys</taxon>
    </lineage>
</organism>
<keyword evidence="3" id="KW-1185">Reference proteome</keyword>
<protein>
    <submittedName>
        <fullName evidence="2">Heterokaryon incompatibility protein-domain-containing protein</fullName>
    </submittedName>
</protein>
<dbReference type="Proteomes" id="UP000813444">
    <property type="component" value="Unassembled WGS sequence"/>
</dbReference>
<gene>
    <name evidence="2" type="ORF">B0I35DRAFT_439243</name>
</gene>
<name>A0A8K0SNA8_9HYPO</name>
<sequence>MDSICRSCLAIDFPRILEETDRLGRCRGPQKTDPPYWEDHGGINYWHESRGFKCLDVDVLHPSPNCRMCRLLESTRQSNHPAPYPRDIYFSPCHIGGWDPSAASEHGFCKISMGYERHTWGGAACLPKGRRGLGLPEIVSDTFLPSKALLWLEDCRRNHGAHCNSRADPIPDMKVIDCHNLVVVPAKPGVSWAALSYVWGDEIPIIPPGSSDLDLRDIPATVQHAIEVAKSLGFIYLWVDRYCIDHQDGAHKATQISRMDAIYRGADLTIVAATGSEPTHGLPGVGDKRRKRQQQVVELDSCIVFSQLPDPLDEIRESKWSTRGWTFQEAALSRRRLFFTEHQTVFECCEKSWAEGVGGLEYVGTPAPAYENQSPNLFRWFRKLPAMQDSEQVYLLEPSAYPNIDPIGYAIKQYSMRNLTLDSDSVNAFAGILGHFRSLQPQISHIFGIPYLKTSSPLDLVYYLSWSHEWGTSWRRRSCFPSWTWAGWAGEVAWECSCGETGIDAPRKAAGTRVRRLWFEKDGRVLPMHQLDMSDLAGHALSALSITLCLEVHVLPPSMFSLKTRPPLYDTLQVGNLGVSSCSLPPGCDFALLIELVGNGKWSCILLRCFGKGFTKGGPYYSLHDFGNFVMVVERLDGGLAQRVGSLVLLEEADPFDHDSLPWETIRIV</sequence>
<dbReference type="EMBL" id="JAGPNK010000012">
    <property type="protein sequence ID" value="KAH7310537.1"/>
    <property type="molecule type" value="Genomic_DNA"/>
</dbReference>
<dbReference type="PANTHER" id="PTHR33112">
    <property type="entry name" value="DOMAIN PROTEIN, PUTATIVE-RELATED"/>
    <property type="match status" value="1"/>
</dbReference>
<accession>A0A8K0SNA8</accession>
<dbReference type="InterPro" id="IPR010730">
    <property type="entry name" value="HET"/>
</dbReference>
<dbReference type="Pfam" id="PF06985">
    <property type="entry name" value="HET"/>
    <property type="match status" value="1"/>
</dbReference>
<comment type="caution">
    <text evidence="2">The sequence shown here is derived from an EMBL/GenBank/DDBJ whole genome shotgun (WGS) entry which is preliminary data.</text>
</comment>
<evidence type="ECO:0000313" key="3">
    <source>
        <dbReference type="Proteomes" id="UP000813444"/>
    </source>
</evidence>
<proteinExistence type="predicted"/>
<dbReference type="OrthoDB" id="5428863at2759"/>
<dbReference type="AlphaFoldDB" id="A0A8K0SNA8"/>
<dbReference type="PANTHER" id="PTHR33112:SF1">
    <property type="entry name" value="HETEROKARYON INCOMPATIBILITY DOMAIN-CONTAINING PROTEIN"/>
    <property type="match status" value="1"/>
</dbReference>
<feature type="domain" description="Heterokaryon incompatibility" evidence="1">
    <location>
        <begin position="192"/>
        <end position="329"/>
    </location>
</feature>
<reference evidence="2" key="1">
    <citation type="journal article" date="2021" name="Nat. Commun.">
        <title>Genetic determinants of endophytism in the Arabidopsis root mycobiome.</title>
        <authorList>
            <person name="Mesny F."/>
            <person name="Miyauchi S."/>
            <person name="Thiergart T."/>
            <person name="Pickel B."/>
            <person name="Atanasova L."/>
            <person name="Karlsson M."/>
            <person name="Huettel B."/>
            <person name="Barry K.W."/>
            <person name="Haridas S."/>
            <person name="Chen C."/>
            <person name="Bauer D."/>
            <person name="Andreopoulos W."/>
            <person name="Pangilinan J."/>
            <person name="LaButti K."/>
            <person name="Riley R."/>
            <person name="Lipzen A."/>
            <person name="Clum A."/>
            <person name="Drula E."/>
            <person name="Henrissat B."/>
            <person name="Kohler A."/>
            <person name="Grigoriev I.V."/>
            <person name="Martin F.M."/>
            <person name="Hacquard S."/>
        </authorList>
    </citation>
    <scope>NUCLEOTIDE SEQUENCE</scope>
    <source>
        <strain evidence="2">MPI-CAGE-CH-0235</strain>
    </source>
</reference>
<evidence type="ECO:0000313" key="2">
    <source>
        <dbReference type="EMBL" id="KAH7310537.1"/>
    </source>
</evidence>
<evidence type="ECO:0000259" key="1">
    <source>
        <dbReference type="Pfam" id="PF06985"/>
    </source>
</evidence>